<dbReference type="PANTHER" id="PTHR30363">
    <property type="entry name" value="HTH-TYPE TRANSCRIPTIONAL REGULATOR SRLR-RELATED"/>
    <property type="match status" value="1"/>
</dbReference>
<dbReference type="InterPro" id="IPR036388">
    <property type="entry name" value="WH-like_DNA-bd_sf"/>
</dbReference>
<keyword evidence="4" id="KW-0804">Transcription</keyword>
<dbReference type="PROSITE" id="PS51000">
    <property type="entry name" value="HTH_DEOR_2"/>
    <property type="match status" value="1"/>
</dbReference>
<dbReference type="GO" id="GO:0003700">
    <property type="term" value="F:DNA-binding transcription factor activity"/>
    <property type="evidence" value="ECO:0007669"/>
    <property type="project" value="InterPro"/>
</dbReference>
<keyword evidence="10" id="KW-1185">Reference proteome</keyword>
<dbReference type="Proteomes" id="UP000264146">
    <property type="component" value="Chromosome"/>
</dbReference>
<reference evidence="6 9" key="3">
    <citation type="submission" date="2020-11" db="EMBL/GenBank/DDBJ databases">
        <authorList>
            <consortium name="Pathogen Informatics"/>
        </authorList>
    </citation>
    <scope>NUCLEOTIDE SEQUENCE [LARGE SCALE GENOMIC DNA]</scope>
    <source>
        <strain evidence="6 9">NCTC12218</strain>
    </source>
</reference>
<dbReference type="EMBL" id="LR962863">
    <property type="protein sequence ID" value="CAD7360482.1"/>
    <property type="molecule type" value="Genomic_DNA"/>
</dbReference>
<dbReference type="InterPro" id="IPR037171">
    <property type="entry name" value="NagB/RpiA_transferase-like"/>
</dbReference>
<evidence type="ECO:0000313" key="8">
    <source>
        <dbReference type="EMBL" id="SUM90055.1"/>
    </source>
</evidence>
<dbReference type="PROSITE" id="PS00894">
    <property type="entry name" value="HTH_DEOR_1"/>
    <property type="match status" value="1"/>
</dbReference>
<proteinExistence type="predicted"/>
<dbReference type="GO" id="GO:0003677">
    <property type="term" value="F:DNA binding"/>
    <property type="evidence" value="ECO:0007669"/>
    <property type="project" value="UniProtKB-KW"/>
</dbReference>
<dbReference type="SUPFAM" id="SSF46785">
    <property type="entry name" value="Winged helix' DNA-binding domain"/>
    <property type="match status" value="1"/>
</dbReference>
<evidence type="ECO:0000256" key="1">
    <source>
        <dbReference type="ARBA" id="ARBA00022736"/>
    </source>
</evidence>
<dbReference type="SUPFAM" id="SSF100950">
    <property type="entry name" value="NagB/RpiA/CoA transferase-like"/>
    <property type="match status" value="1"/>
</dbReference>
<dbReference type="Pfam" id="PF00455">
    <property type="entry name" value="DeoRC"/>
    <property type="match status" value="1"/>
</dbReference>
<evidence type="ECO:0000313" key="7">
    <source>
        <dbReference type="EMBL" id="NHA34795.1"/>
    </source>
</evidence>
<feature type="domain" description="HTH deoR-type" evidence="5">
    <location>
        <begin position="3"/>
        <end position="58"/>
    </location>
</feature>
<keyword evidence="2" id="KW-0805">Transcription regulation</keyword>
<dbReference type="EMBL" id="POVK01000037">
    <property type="protein sequence ID" value="NHA34795.1"/>
    <property type="molecule type" value="Genomic_DNA"/>
</dbReference>
<keyword evidence="1" id="KW-0423">Lactose metabolism</keyword>
<keyword evidence="3" id="KW-0238">DNA-binding</keyword>
<evidence type="ECO:0000313" key="6">
    <source>
        <dbReference type="EMBL" id="CAD7360482.1"/>
    </source>
</evidence>
<dbReference type="RefSeq" id="WP_016424455.1">
    <property type="nucleotide sequence ID" value="NZ_CABKRV010000001.1"/>
</dbReference>
<evidence type="ECO:0000256" key="2">
    <source>
        <dbReference type="ARBA" id="ARBA00023015"/>
    </source>
</evidence>
<evidence type="ECO:0000313" key="10">
    <source>
        <dbReference type="Proteomes" id="UP000572988"/>
    </source>
</evidence>
<dbReference type="GO" id="GO:0005988">
    <property type="term" value="P:lactose metabolic process"/>
    <property type="evidence" value="ECO:0007669"/>
    <property type="project" value="UniProtKB-KW"/>
</dbReference>
<evidence type="ECO:0000256" key="4">
    <source>
        <dbReference type="ARBA" id="ARBA00023163"/>
    </source>
</evidence>
<dbReference type="InterPro" id="IPR050313">
    <property type="entry name" value="Carb_Metab_HTH_regulators"/>
</dbReference>
<dbReference type="InterPro" id="IPR014036">
    <property type="entry name" value="DeoR-like_C"/>
</dbReference>
<evidence type="ECO:0000259" key="5">
    <source>
        <dbReference type="PROSITE" id="PS51000"/>
    </source>
</evidence>
<gene>
    <name evidence="8" type="primary">glcR_1</name>
    <name evidence="7" type="ORF">C1O36_09970</name>
    <name evidence="8" type="ORF">NCTC12218_02158</name>
</gene>
<organism evidence="8">
    <name type="scientific">Staphylococcus schleiferi</name>
    <dbReference type="NCBI Taxonomy" id="1295"/>
    <lineage>
        <taxon>Bacteria</taxon>
        <taxon>Bacillati</taxon>
        <taxon>Bacillota</taxon>
        <taxon>Bacilli</taxon>
        <taxon>Bacillales</taxon>
        <taxon>Staphylococcaceae</taxon>
        <taxon>Staphylococcus</taxon>
    </lineage>
</organism>
<dbReference type="GeneID" id="93790800"/>
<dbReference type="InterPro" id="IPR036390">
    <property type="entry name" value="WH_DNA-bd_sf"/>
</dbReference>
<dbReference type="Gene3D" id="1.10.10.10">
    <property type="entry name" value="Winged helix-like DNA-binding domain superfamily/Winged helix DNA-binding domain"/>
    <property type="match status" value="1"/>
</dbReference>
<reference evidence="8" key="2">
    <citation type="submission" date="2018-06" db="EMBL/GenBank/DDBJ databases">
        <authorList>
            <consortium name="Pathogen Informatics"/>
            <person name="Doyle S."/>
        </authorList>
    </citation>
    <scope>NUCLEOTIDE SEQUENCE [LARGE SCALE GENOMIC DNA]</scope>
    <source>
        <strain evidence="8">NCTC12218</strain>
    </source>
</reference>
<dbReference type="AlphaFoldDB" id="A0A7Z7QQY6"/>
<dbReference type="PRINTS" id="PR00037">
    <property type="entry name" value="HTHLACR"/>
</dbReference>
<name>A0A7Z7QQY6_STASC</name>
<reference evidence="7 10" key="1">
    <citation type="submission" date="2018-01" db="EMBL/GenBank/DDBJ databases">
        <title>Complete genome sequence of Staphylococcus Scheliferi isolated from human.</title>
        <authorList>
            <person name="Abouelkhair M.A."/>
            <person name="Bemis D.A."/>
            <person name="Kania S.A."/>
        </authorList>
    </citation>
    <scope>NUCLEOTIDE SEQUENCE [LARGE SCALE GENOMIC DNA]</scope>
    <source>
        <strain evidence="7 10">ATCC 43808</strain>
    </source>
</reference>
<dbReference type="PANTHER" id="PTHR30363:SF56">
    <property type="entry name" value="TRANSCRIPTIONAL REGULATOR, DEOR FAMILY"/>
    <property type="match status" value="1"/>
</dbReference>
<dbReference type="EMBL" id="UHEF01000001">
    <property type="protein sequence ID" value="SUM90055.1"/>
    <property type="molecule type" value="Genomic_DNA"/>
</dbReference>
<evidence type="ECO:0000313" key="9">
    <source>
        <dbReference type="Proteomes" id="UP000264146"/>
    </source>
</evidence>
<dbReference type="InterPro" id="IPR018356">
    <property type="entry name" value="Tscrpt_reg_HTH_DeoR_CS"/>
</dbReference>
<sequence>MLTEKRHEMILDALAQHNFLSLQHLVEYTESSASTIRRDLSRLQEEGKLTRVHGGAKLINNPKEPELYEKRTQHIEEKVAIAKKAAQLVNEGDCIYLDAGSTTLEMIPYLSAKEITVVTNGLSHVEGLLKQGIPTKLIGGDVKGNTLAVVGGRAVDFLKHYRFNKVFLGVNGIDIEAGFTTPDEREAIVKETAVSQAQQAYVLADTSKFNEQFLATIHTQERPIIITSEKVKSINGYAQYDSHFEILGGQL</sequence>
<dbReference type="SMART" id="SM00420">
    <property type="entry name" value="HTH_DEOR"/>
    <property type="match status" value="1"/>
</dbReference>
<dbReference type="Proteomes" id="UP000572988">
    <property type="component" value="Unassembled WGS sequence"/>
</dbReference>
<dbReference type="Gene3D" id="3.40.50.1360">
    <property type="match status" value="1"/>
</dbReference>
<dbReference type="InterPro" id="IPR001034">
    <property type="entry name" value="DeoR_HTH"/>
</dbReference>
<accession>A0A7Z7QQY6</accession>
<dbReference type="Pfam" id="PF08220">
    <property type="entry name" value="HTH_DeoR"/>
    <property type="match status" value="1"/>
</dbReference>
<protein>
    <submittedName>
        <fullName evidence="7">DeoR/GlpR transcriptional regulator</fullName>
    </submittedName>
    <submittedName>
        <fullName evidence="8">Transcription repressor of fructose operon</fullName>
    </submittedName>
</protein>
<dbReference type="SMART" id="SM01134">
    <property type="entry name" value="DeoRC"/>
    <property type="match status" value="1"/>
</dbReference>
<evidence type="ECO:0000256" key="3">
    <source>
        <dbReference type="ARBA" id="ARBA00023125"/>
    </source>
</evidence>